<proteinExistence type="inferred from homology"/>
<sequence>MKPVVSIIMGSTSDLPVMEKAAKFFDEMEIPFEMNALSAHRTPAEVEAFAKEAAGRGLKVIIAGAGMAAALPGVIAANTTLPVIGVPIKGMLDGLDAMLSIIQMPPGIPVATVGVNGAQNAAILAAQMLSLADEGLALRLAGYKENLKQKIVKANTELADVKYKFKCN</sequence>
<evidence type="ECO:0000313" key="7">
    <source>
        <dbReference type="EMBL" id="VYU41005.1"/>
    </source>
</evidence>
<dbReference type="InterPro" id="IPR033747">
    <property type="entry name" value="PurE_ClassI"/>
</dbReference>
<evidence type="ECO:0000256" key="4">
    <source>
        <dbReference type="PIRNR" id="PIRNR001338"/>
    </source>
</evidence>
<dbReference type="EMBL" id="CACRUT010000016">
    <property type="protein sequence ID" value="VYU41005.1"/>
    <property type="molecule type" value="Genomic_DNA"/>
</dbReference>
<dbReference type="PIRSF" id="PIRSF001338">
    <property type="entry name" value="AIR_carboxylase"/>
    <property type="match status" value="1"/>
</dbReference>
<evidence type="ECO:0000256" key="1">
    <source>
        <dbReference type="ARBA" id="ARBA00022755"/>
    </source>
</evidence>
<protein>
    <recommendedName>
        <fullName evidence="3 4">N5-carboxyaminoimidazole ribonucleotide mutase</fullName>
        <shortName evidence="3 4">N5-CAIR mutase</shortName>
        <ecNumber evidence="3 4">5.4.99.18</ecNumber>
    </recommendedName>
    <alternativeName>
        <fullName evidence="3">5-(carboxyamino)imidazole ribonucleotide mutase</fullName>
    </alternativeName>
</protein>
<dbReference type="RefSeq" id="WP_118147342.1">
    <property type="nucleotide sequence ID" value="NZ_CACRUT010000016.1"/>
</dbReference>
<comment type="similarity">
    <text evidence="3">Belongs to the AIR carboxylase family. Class I subfamily.</text>
</comment>
<dbReference type="Gene3D" id="3.40.50.1970">
    <property type="match status" value="1"/>
</dbReference>
<dbReference type="UniPathway" id="UPA00074">
    <property type="reaction ID" value="UER00943"/>
</dbReference>
<feature type="binding site" evidence="3 5">
    <location>
        <position position="41"/>
    </location>
    <ligand>
        <name>substrate</name>
    </ligand>
</feature>
<feature type="binding site" evidence="3 5">
    <location>
        <position position="11"/>
    </location>
    <ligand>
        <name>substrate</name>
    </ligand>
</feature>
<accession>A0A6N3ELP9</accession>
<dbReference type="InterPro" id="IPR024694">
    <property type="entry name" value="PurE_prokaryotes"/>
</dbReference>
<dbReference type="InterPro" id="IPR000031">
    <property type="entry name" value="PurE_dom"/>
</dbReference>
<evidence type="ECO:0000256" key="5">
    <source>
        <dbReference type="PIRSR" id="PIRSR001338-1"/>
    </source>
</evidence>
<dbReference type="AlphaFoldDB" id="A0A6N3ELP9"/>
<dbReference type="HAMAP" id="MF_01929">
    <property type="entry name" value="PurE_classI"/>
    <property type="match status" value="1"/>
</dbReference>
<dbReference type="GO" id="GO:0034023">
    <property type="term" value="F:5-(carboxyamino)imidazole ribonucleotide mutase activity"/>
    <property type="evidence" value="ECO:0007669"/>
    <property type="project" value="UniProtKB-UniRule"/>
</dbReference>
<keyword evidence="1 3" id="KW-0658">Purine biosynthesis</keyword>
<feature type="domain" description="PurE" evidence="6">
    <location>
        <begin position="3"/>
        <end position="151"/>
    </location>
</feature>
<reference evidence="7" key="1">
    <citation type="submission" date="2019-11" db="EMBL/GenBank/DDBJ databases">
        <authorList>
            <person name="Feng L."/>
        </authorList>
    </citation>
    <scope>NUCLEOTIDE SEQUENCE</scope>
    <source>
        <strain evidence="7">PclaraLFYP37</strain>
    </source>
</reference>
<dbReference type="SMART" id="SM01001">
    <property type="entry name" value="AIRC"/>
    <property type="match status" value="1"/>
</dbReference>
<evidence type="ECO:0000256" key="2">
    <source>
        <dbReference type="ARBA" id="ARBA00023235"/>
    </source>
</evidence>
<dbReference type="SUPFAM" id="SSF52255">
    <property type="entry name" value="N5-CAIR mutase (phosphoribosylaminoimidazole carboxylase, PurE)"/>
    <property type="match status" value="1"/>
</dbReference>
<dbReference type="EC" id="5.4.99.18" evidence="3 4"/>
<comment type="function">
    <text evidence="3 4">Catalyzes the conversion of N5-carboxyaminoimidazole ribonucleotide (N5-CAIR) to 4-carboxy-5-aminoimidazole ribonucleotide (CAIR).</text>
</comment>
<organism evidence="7">
    <name type="scientific">Paraprevotella clara</name>
    <dbReference type="NCBI Taxonomy" id="454154"/>
    <lineage>
        <taxon>Bacteria</taxon>
        <taxon>Pseudomonadati</taxon>
        <taxon>Bacteroidota</taxon>
        <taxon>Bacteroidia</taxon>
        <taxon>Bacteroidales</taxon>
        <taxon>Prevotellaceae</taxon>
        <taxon>Paraprevotella</taxon>
    </lineage>
</organism>
<dbReference type="PANTHER" id="PTHR23046:SF2">
    <property type="entry name" value="PHOSPHORIBOSYLAMINOIMIDAZOLE CARBOXYLASE"/>
    <property type="match status" value="1"/>
</dbReference>
<dbReference type="GO" id="GO:0006189">
    <property type="term" value="P:'de novo' IMP biosynthetic process"/>
    <property type="evidence" value="ECO:0007669"/>
    <property type="project" value="UniProtKB-UniRule"/>
</dbReference>
<name>A0A6N3ELP9_9BACT</name>
<evidence type="ECO:0000256" key="3">
    <source>
        <dbReference type="HAMAP-Rule" id="MF_01929"/>
    </source>
</evidence>
<dbReference type="Pfam" id="PF00731">
    <property type="entry name" value="AIRC"/>
    <property type="match status" value="1"/>
</dbReference>
<feature type="binding site" evidence="3 5">
    <location>
        <position position="14"/>
    </location>
    <ligand>
        <name>substrate</name>
    </ligand>
</feature>
<evidence type="ECO:0000259" key="6">
    <source>
        <dbReference type="SMART" id="SM01001"/>
    </source>
</evidence>
<comment type="pathway">
    <text evidence="3 4">Purine metabolism; IMP biosynthesis via de novo pathway; 5-amino-1-(5-phospho-D-ribosyl)imidazole-4-carboxylate from 5-amino-1-(5-phospho-D-ribosyl)imidazole (N5-CAIR route): step 2/2.</text>
</comment>
<dbReference type="PANTHER" id="PTHR23046">
    <property type="entry name" value="PHOSPHORIBOSYLAMINOIMIDAZOLE CARBOXYLASE CATALYTIC SUBUNIT"/>
    <property type="match status" value="1"/>
</dbReference>
<keyword evidence="2 3" id="KW-0413">Isomerase</keyword>
<comment type="catalytic activity">
    <reaction evidence="3 4">
        <text>5-carboxyamino-1-(5-phospho-D-ribosyl)imidazole + H(+) = 5-amino-1-(5-phospho-D-ribosyl)imidazole-4-carboxylate</text>
        <dbReference type="Rhea" id="RHEA:13193"/>
        <dbReference type="ChEBI" id="CHEBI:15378"/>
        <dbReference type="ChEBI" id="CHEBI:58730"/>
        <dbReference type="ChEBI" id="CHEBI:77657"/>
        <dbReference type="EC" id="5.4.99.18"/>
    </reaction>
</comment>
<gene>
    <name evidence="3 7" type="primary">purE</name>
    <name evidence="7" type="ORF">PCLFYP37_02793</name>
</gene>
<dbReference type="NCBIfam" id="TIGR01162">
    <property type="entry name" value="purE"/>
    <property type="match status" value="1"/>
</dbReference>